<feature type="region of interest" description="Disordered" evidence="1">
    <location>
        <begin position="1"/>
        <end position="21"/>
    </location>
</feature>
<dbReference type="EMBL" id="QKXF01000092">
    <property type="protein sequence ID" value="RQM17610.1"/>
    <property type="molecule type" value="Genomic_DNA"/>
</dbReference>
<evidence type="ECO:0000313" key="2">
    <source>
        <dbReference type="EMBL" id="RQM17610.1"/>
    </source>
</evidence>
<gene>
    <name evidence="2" type="ORF">DD237_001619</name>
</gene>
<feature type="compositionally biased region" description="Polar residues" evidence="1">
    <location>
        <begin position="646"/>
        <end position="661"/>
    </location>
</feature>
<proteinExistence type="predicted"/>
<sequence length="1241" mass="138656">MERNDSTSEETTFSSSSSNALNIIESDEQDFNAEALAEVATSGMEMNLELPIRSFLTRNEAEEEDEAKSKQSAYEVLRNGAVHYSRREDKIRELQKHPVVAFIAADGRTVGCKCGRNVRLNPPWYILKFEQHVASRNCTFLRQNNNKRKREKREADGSLEELEEREKVVHIDSGQEQVVEGGDQDDGEGTNNYSLQSVDVILQREFGLVTNGQQTIGPPSDTLSQDRLRMFKGAVVLRDNPQFKRITPDGRFAECKCSRIILLSAPWHPGQFLMHVAEKQKPKKRAKTASAVVKSVERKKRVYASGLSSSTAGRSVISLGLPMRPTIANAFLQAHKVKKSFPREIRWDIARARGLLPCPGLRDDRMKMFVTSAIQLTGGARYRQKIARELFPHLFLDSSEYDPTDEVDHEVELDHSDSQSSLKKRQPKLQQQLLEAEKLLLHDVIEGEALWFVDKDGNSVRSLDCLGIVDSGKGDTRCASCTMLRSNAALRTAAATKYKNAMLSGPPRNPINRKFCSGCVCSLLEAEFDMREPFARVLRDLALADIPSALNTWMEMATMGLSGVFDTHPALLGLTEAMVRLKDKEQRGVGLQNMTYSNLLDTFMRSLADLSPDACELFQKHLGGRKQRQLQAVAVKSVVPSRRRLQLQTSSDVSQTGQDQQIGEPFYDGVGNSATAVRVTSDEGFVHLLDPSVVGFEMPPLSINDIQDVDLSTFPASSAIQLHGNQSNNLVHDDEVILSVSPGVAESALSSESNPAIEQACKESECQGDIRINSTTETTSLEVVTSVARQNYDDVTDEPKDTVTEGQTDSDSDAVAFLTELPSLKNSSKTNDALMPSDHVPCTGLRDENVQAYVANAVQIVGGSRPRYVIARELFPQVFGNDKKVRIVDKLSNEQRLILQDAVFSECLWRVDKEGRCVRSLRCKRFVPAPRNHDRGSSQSQGVCRACRDLRTVPNFRSVLSRSKMPKKLENIKYVPSVYTESDPFLRKLSKNSAFRGLYQCVKSMVGQELEKGSEVGTERLKRVHFWLRFARMGIFGHFKSHPVFEGLMKSMVEVKDKERRGVGKQNMQYSPALDEFMQNMVQISTEAFELFAANFCGRTLRSQKVKRRTTPVFTTPAKTAELPSFEGNSGGVVFTAHSPIAQSQPYQHQHYLMAPDDLLSGRHLSSEESQRFMDCMLDEVRLSVSREMQLVAEEERRGVGNAGNIPANSAEHEQQTDEGDVNHYSPETYLNDEGVLVTEI</sequence>
<dbReference type="VEuPathDB" id="FungiDB:DD237_001619"/>
<feature type="region of interest" description="Disordered" evidence="1">
    <location>
        <begin position="646"/>
        <end position="667"/>
    </location>
</feature>
<dbReference type="AlphaFoldDB" id="A0A3R7XLI9"/>
<name>A0A3R7XLI9_9STRA</name>
<comment type="caution">
    <text evidence="2">The sequence shown here is derived from an EMBL/GenBank/DDBJ whole genome shotgun (WGS) entry which is preliminary data.</text>
</comment>
<accession>A0A3R7XLI9</accession>
<organism evidence="2 3">
    <name type="scientific">Peronospora effusa</name>
    <dbReference type="NCBI Taxonomy" id="542832"/>
    <lineage>
        <taxon>Eukaryota</taxon>
        <taxon>Sar</taxon>
        <taxon>Stramenopiles</taxon>
        <taxon>Oomycota</taxon>
        <taxon>Peronosporomycetes</taxon>
        <taxon>Peronosporales</taxon>
        <taxon>Peronosporaceae</taxon>
        <taxon>Peronospora</taxon>
    </lineage>
</organism>
<evidence type="ECO:0000313" key="3">
    <source>
        <dbReference type="Proteomes" id="UP000286097"/>
    </source>
</evidence>
<reference evidence="2 3" key="1">
    <citation type="submission" date="2018-06" db="EMBL/GenBank/DDBJ databases">
        <title>Comparative genomics of downy mildews reveals potential adaptations to biotrophy.</title>
        <authorList>
            <person name="Fletcher K."/>
            <person name="Klosterman S.J."/>
            <person name="Derevnina L."/>
            <person name="Martin F."/>
            <person name="Koike S."/>
            <person name="Reyes Chin-Wo S."/>
            <person name="Mou B."/>
            <person name="Michelmore R."/>
        </authorList>
    </citation>
    <scope>NUCLEOTIDE SEQUENCE [LARGE SCALE GENOMIC DNA]</scope>
    <source>
        <strain evidence="2 3">R13</strain>
    </source>
</reference>
<feature type="compositionally biased region" description="Low complexity" evidence="1">
    <location>
        <begin position="9"/>
        <end position="18"/>
    </location>
</feature>
<dbReference type="Proteomes" id="UP000286097">
    <property type="component" value="Unassembled WGS sequence"/>
</dbReference>
<protein>
    <submittedName>
        <fullName evidence="2">Uncharacterized protein</fullName>
    </submittedName>
</protein>
<evidence type="ECO:0000256" key="1">
    <source>
        <dbReference type="SAM" id="MobiDB-lite"/>
    </source>
</evidence>
<feature type="region of interest" description="Disordered" evidence="1">
    <location>
        <begin position="1196"/>
        <end position="1228"/>
    </location>
</feature>